<comment type="caution">
    <text evidence="1">The sequence shown here is derived from an EMBL/GenBank/DDBJ whole genome shotgun (WGS) entry which is preliminary data.</text>
</comment>
<sequence length="78" mass="8706">MINLANDTTKLQTKLAQIYFELHPSLQKIVQLFSVIYAPIDKNSFVSCISKTGALDEKNKPWGTKTLSPQIDKLLKAG</sequence>
<keyword evidence="2" id="KW-1185">Reference proteome</keyword>
<accession>A0ABR8E1T1</accession>
<dbReference type="Proteomes" id="UP000623440">
    <property type="component" value="Unassembled WGS sequence"/>
</dbReference>
<feature type="non-terminal residue" evidence="1">
    <location>
        <position position="78"/>
    </location>
</feature>
<reference evidence="1 2" key="1">
    <citation type="journal article" date="2020" name="ISME J.">
        <title>Comparative genomics reveals insights into cyanobacterial evolution and habitat adaptation.</title>
        <authorList>
            <person name="Chen M.Y."/>
            <person name="Teng W.K."/>
            <person name="Zhao L."/>
            <person name="Hu C.X."/>
            <person name="Zhou Y.K."/>
            <person name="Han B.P."/>
            <person name="Song L.R."/>
            <person name="Shu W.S."/>
        </authorList>
    </citation>
    <scope>NUCLEOTIDE SEQUENCE [LARGE SCALE GENOMIC DNA]</scope>
    <source>
        <strain evidence="1 2">FACHB-838</strain>
    </source>
</reference>
<evidence type="ECO:0000313" key="1">
    <source>
        <dbReference type="EMBL" id="MBD2535682.1"/>
    </source>
</evidence>
<dbReference type="RefSeq" id="WP_206759160.1">
    <property type="nucleotide sequence ID" value="NZ_JACJSI010000314.1"/>
</dbReference>
<dbReference type="EMBL" id="JACJSI010000314">
    <property type="protein sequence ID" value="MBD2535682.1"/>
    <property type="molecule type" value="Genomic_DNA"/>
</dbReference>
<proteinExistence type="predicted"/>
<evidence type="ECO:0008006" key="3">
    <source>
        <dbReference type="Google" id="ProtNLM"/>
    </source>
</evidence>
<protein>
    <recommendedName>
        <fullName evidence="3">Transposase</fullName>
    </recommendedName>
</protein>
<gene>
    <name evidence="1" type="ORF">H6G97_42490</name>
</gene>
<organism evidence="1 2">
    <name type="scientific">Nostoc flagelliforme FACHB-838</name>
    <dbReference type="NCBI Taxonomy" id="2692904"/>
    <lineage>
        <taxon>Bacteria</taxon>
        <taxon>Bacillati</taxon>
        <taxon>Cyanobacteriota</taxon>
        <taxon>Cyanophyceae</taxon>
        <taxon>Nostocales</taxon>
        <taxon>Nostocaceae</taxon>
        <taxon>Nostoc</taxon>
    </lineage>
</organism>
<evidence type="ECO:0000313" key="2">
    <source>
        <dbReference type="Proteomes" id="UP000623440"/>
    </source>
</evidence>
<name>A0ABR8E1T1_9NOSO</name>